<evidence type="ECO:0000313" key="3">
    <source>
        <dbReference type="Proteomes" id="UP000241444"/>
    </source>
</evidence>
<dbReference type="Pfam" id="PF06525">
    <property type="entry name" value="SoxE"/>
    <property type="match status" value="1"/>
</dbReference>
<organism evidence="2 3">
    <name type="scientific">Phyllobacterium brassicacearum</name>
    <dbReference type="NCBI Taxonomy" id="314235"/>
    <lineage>
        <taxon>Bacteria</taxon>
        <taxon>Pseudomonadati</taxon>
        <taxon>Pseudomonadota</taxon>
        <taxon>Alphaproteobacteria</taxon>
        <taxon>Hyphomicrobiales</taxon>
        <taxon>Phyllobacteriaceae</taxon>
        <taxon>Phyllobacterium</taxon>
    </lineage>
</organism>
<proteinExistence type="predicted"/>
<accession>A0A2P7BP48</accession>
<evidence type="ECO:0000259" key="1">
    <source>
        <dbReference type="Pfam" id="PF06525"/>
    </source>
</evidence>
<evidence type="ECO:0000313" key="2">
    <source>
        <dbReference type="EMBL" id="PSH68236.1"/>
    </source>
</evidence>
<dbReference type="InterPro" id="IPR008972">
    <property type="entry name" value="Cupredoxin"/>
</dbReference>
<dbReference type="SUPFAM" id="SSF49503">
    <property type="entry name" value="Cupredoxins"/>
    <property type="match status" value="1"/>
</dbReference>
<name>A0A2P7BP48_9HYPH</name>
<comment type="caution">
    <text evidence="2">The sequence shown here is derived from an EMBL/GenBank/DDBJ whole genome shotgun (WGS) entry which is preliminary data.</text>
</comment>
<reference evidence="3" key="1">
    <citation type="submission" date="2017-11" db="EMBL/GenBank/DDBJ databases">
        <authorList>
            <person name="Kuznetsova I."/>
            <person name="Sazanova A."/>
            <person name="Chirak E."/>
            <person name="Safronova V."/>
            <person name="Willems A."/>
        </authorList>
    </citation>
    <scope>NUCLEOTIDE SEQUENCE [LARGE SCALE GENOMIC DNA]</scope>
    <source>
        <strain evidence="3">STM 196</strain>
    </source>
</reference>
<dbReference type="Proteomes" id="UP000241444">
    <property type="component" value="Unassembled WGS sequence"/>
</dbReference>
<sequence length="196" mass="22085">MARYAHIALLAFTALGLLAGIALAGKPFVPSWIKNFPADKTVAIEIVADWNQVERYRRDNIRTDIIDFNGYWGGNLTIIVPANWSVEVTFINGSLSFRHSLMVTRVFAQSEMPVKLTAKDAIWGAYTDPPEGIKTNERRQLNFVAQQAGNYFLACARQTHLMDGHWIGFEVRDNLERAEAVIHDNKFPQDQPAGRP</sequence>
<dbReference type="OrthoDB" id="8095956at2"/>
<dbReference type="RefSeq" id="WP_106711922.1">
    <property type="nucleotide sequence ID" value="NZ_PGGO01000010.1"/>
</dbReference>
<dbReference type="AlphaFoldDB" id="A0A2P7BP48"/>
<gene>
    <name evidence="2" type="ORF">CU102_15095</name>
</gene>
<dbReference type="Gene3D" id="2.60.40.420">
    <property type="entry name" value="Cupredoxins - blue copper proteins"/>
    <property type="match status" value="1"/>
</dbReference>
<dbReference type="EMBL" id="PGGO01000010">
    <property type="protein sequence ID" value="PSH68236.1"/>
    <property type="molecule type" value="Genomic_DNA"/>
</dbReference>
<protein>
    <recommendedName>
        <fullName evidence="1">Sulfocyanin-like C-terminal domain-containing protein</fullName>
    </recommendedName>
</protein>
<feature type="domain" description="Sulfocyanin-like C-terminal" evidence="1">
    <location>
        <begin position="64"/>
        <end position="176"/>
    </location>
</feature>
<keyword evidence="3" id="KW-1185">Reference proteome</keyword>
<dbReference type="InterPro" id="IPR049544">
    <property type="entry name" value="SoxE-like_C"/>
</dbReference>